<accession>A0ABT4D1I6</accession>
<keyword evidence="6" id="KW-1185">Reference proteome</keyword>
<name>A0ABT4D1I6_9CLOT</name>
<dbReference type="SUPFAM" id="SSF46548">
    <property type="entry name" value="alpha-helical ferredoxin"/>
    <property type="match status" value="1"/>
</dbReference>
<keyword evidence="3" id="KW-0411">Iron-sulfur</keyword>
<dbReference type="CDD" id="cd19096">
    <property type="entry name" value="AKR_Fe-S_oxidoreductase"/>
    <property type="match status" value="1"/>
</dbReference>
<feature type="domain" description="4Fe-4S ferredoxin-type" evidence="4">
    <location>
        <begin position="340"/>
        <end position="369"/>
    </location>
</feature>
<keyword evidence="2" id="KW-0408">Iron</keyword>
<dbReference type="PROSITE" id="PS00198">
    <property type="entry name" value="4FE4S_FER_1"/>
    <property type="match status" value="1"/>
</dbReference>
<dbReference type="Pfam" id="PF13187">
    <property type="entry name" value="Fer4_9"/>
    <property type="match status" value="1"/>
</dbReference>
<evidence type="ECO:0000313" key="5">
    <source>
        <dbReference type="EMBL" id="MCY6485091.1"/>
    </source>
</evidence>
<dbReference type="InterPro" id="IPR017900">
    <property type="entry name" value="4Fe4S_Fe_S_CS"/>
</dbReference>
<evidence type="ECO:0000256" key="2">
    <source>
        <dbReference type="ARBA" id="ARBA00023004"/>
    </source>
</evidence>
<evidence type="ECO:0000256" key="1">
    <source>
        <dbReference type="ARBA" id="ARBA00022723"/>
    </source>
</evidence>
<evidence type="ECO:0000259" key="4">
    <source>
        <dbReference type="PROSITE" id="PS51379"/>
    </source>
</evidence>
<dbReference type="InterPro" id="IPR009051">
    <property type="entry name" value="Helical_ferredxn"/>
</dbReference>
<dbReference type="Proteomes" id="UP001078443">
    <property type="component" value="Unassembled WGS sequence"/>
</dbReference>
<proteinExistence type="predicted"/>
<dbReference type="PANTHER" id="PTHR43312">
    <property type="entry name" value="D-THREO-ALDOSE 1-DEHYDROGENASE"/>
    <property type="match status" value="1"/>
</dbReference>
<dbReference type="Gene3D" id="3.20.20.100">
    <property type="entry name" value="NADP-dependent oxidoreductase domain"/>
    <property type="match status" value="1"/>
</dbReference>
<organism evidence="5 6">
    <name type="scientific">Clostridium aestuarii</name>
    <dbReference type="NCBI Taxonomy" id="338193"/>
    <lineage>
        <taxon>Bacteria</taxon>
        <taxon>Bacillati</taxon>
        <taxon>Bacillota</taxon>
        <taxon>Clostridia</taxon>
        <taxon>Eubacteriales</taxon>
        <taxon>Clostridiaceae</taxon>
        <taxon>Clostridium</taxon>
    </lineage>
</organism>
<comment type="caution">
    <text evidence="5">The sequence shown here is derived from an EMBL/GenBank/DDBJ whole genome shotgun (WGS) entry which is preliminary data.</text>
</comment>
<evidence type="ECO:0000256" key="3">
    <source>
        <dbReference type="ARBA" id="ARBA00023014"/>
    </source>
</evidence>
<keyword evidence="1" id="KW-0479">Metal-binding</keyword>
<dbReference type="PANTHER" id="PTHR43312:SF2">
    <property type="entry name" value="OXIDOREDUCTASE"/>
    <property type="match status" value="1"/>
</dbReference>
<protein>
    <submittedName>
        <fullName evidence="5">Aldo/keto reductase</fullName>
    </submittedName>
</protein>
<evidence type="ECO:0000313" key="6">
    <source>
        <dbReference type="Proteomes" id="UP001078443"/>
    </source>
</evidence>
<reference evidence="5" key="1">
    <citation type="submission" date="2022-12" db="EMBL/GenBank/DDBJ databases">
        <authorList>
            <person name="Wang J."/>
        </authorList>
    </citation>
    <scope>NUCLEOTIDE SEQUENCE</scope>
    <source>
        <strain evidence="5">HY-45-18</strain>
    </source>
</reference>
<dbReference type="SUPFAM" id="SSF51430">
    <property type="entry name" value="NAD(P)-linked oxidoreductase"/>
    <property type="match status" value="1"/>
</dbReference>
<sequence>MLYRTMSRAEDKLSILGFGCMRFPTIDGDKIDEKKAIKMLHYAIDNGVNYIDTAYPYHNGYSELLVAKALKDGYREKVKLATKLPSWLIQTRADMDKYLNEQLKRLETDYIDYYLLHALNKTDWKKLKQLGVLEFLDISLKSGKIRYAGFSFHDDIELFKEVVDSYEWTFCQIQYNYLDEEYQAGKEGLKYAAKKGIGVIVMEPLRGGKLTNNIPKEVEKIWNKSDIKRTPAEWALQWIWNHPEVTIVLSGMSNMHQVKENICLASSQYAHENSLKDEEIELVNEVKAIYKSKIKINCTNCRYCMPCPNGVNIPECFNEYNNLSIFGDFKSSKASYNALLKEEERASKCISCGKCEVACPQNIPIIEKLMEIAKVFEKS</sequence>
<dbReference type="InterPro" id="IPR053135">
    <property type="entry name" value="AKR2_Oxidoreductase"/>
</dbReference>
<dbReference type="Pfam" id="PF00248">
    <property type="entry name" value="Aldo_ket_red"/>
    <property type="match status" value="1"/>
</dbReference>
<dbReference type="RefSeq" id="WP_268041413.1">
    <property type="nucleotide sequence ID" value="NZ_JAPQER010000005.1"/>
</dbReference>
<dbReference type="InterPro" id="IPR036812">
    <property type="entry name" value="NAD(P)_OxRdtase_dom_sf"/>
</dbReference>
<gene>
    <name evidence="5" type="ORF">OW763_12150</name>
</gene>
<dbReference type="EMBL" id="JAPQER010000005">
    <property type="protein sequence ID" value="MCY6485091.1"/>
    <property type="molecule type" value="Genomic_DNA"/>
</dbReference>
<dbReference type="InterPro" id="IPR023210">
    <property type="entry name" value="NADP_OxRdtase_dom"/>
</dbReference>
<dbReference type="InterPro" id="IPR017896">
    <property type="entry name" value="4Fe4S_Fe-S-bd"/>
</dbReference>
<dbReference type="PROSITE" id="PS51379">
    <property type="entry name" value="4FE4S_FER_2"/>
    <property type="match status" value="1"/>
</dbReference>
<dbReference type="Gene3D" id="1.10.1060.10">
    <property type="entry name" value="Alpha-helical ferredoxin"/>
    <property type="match status" value="1"/>
</dbReference>